<keyword evidence="10 14" id="KW-1133">Transmembrane helix</keyword>
<keyword evidence="17" id="KW-1185">Reference proteome</keyword>
<dbReference type="SUPFAM" id="SSF56219">
    <property type="entry name" value="DNase I-like"/>
    <property type="match status" value="1"/>
</dbReference>
<proteinExistence type="inferred from homology"/>
<dbReference type="VEuPathDB" id="FungiDB:jhhlp_002415"/>
<evidence type="ECO:0000256" key="7">
    <source>
        <dbReference type="ARBA" id="ARBA00022801"/>
    </source>
</evidence>
<evidence type="ECO:0000256" key="11">
    <source>
        <dbReference type="ARBA" id="ARBA00023098"/>
    </source>
</evidence>
<dbReference type="InterPro" id="IPR036691">
    <property type="entry name" value="Endo/exonu/phosph_ase_sf"/>
</dbReference>
<feature type="transmembrane region" description="Helical" evidence="14">
    <location>
        <begin position="395"/>
        <end position="417"/>
    </location>
</feature>
<dbReference type="FunFam" id="3.60.10.10:FF:000059">
    <property type="entry name" value="Inositol phosphosphingolipids phospholipase C"/>
    <property type="match status" value="1"/>
</dbReference>
<dbReference type="GO" id="GO:0006665">
    <property type="term" value="P:sphingolipid metabolic process"/>
    <property type="evidence" value="ECO:0007669"/>
    <property type="project" value="UniProtKB-KW"/>
</dbReference>
<dbReference type="OrthoDB" id="387657at2759"/>
<accession>A0A2N3NDY4</accession>
<reference evidence="16 17" key="1">
    <citation type="journal article" date="2017" name="G3 (Bethesda)">
        <title>First Draft Genome Sequence of the Pathogenic Fungus Lomentospora prolificans (Formerly Scedosporium prolificans).</title>
        <authorList>
            <person name="Luo R."/>
            <person name="Zimin A."/>
            <person name="Workman R."/>
            <person name="Fan Y."/>
            <person name="Pertea G."/>
            <person name="Grossman N."/>
            <person name="Wear M.P."/>
            <person name="Jia B."/>
            <person name="Miller H."/>
            <person name="Casadevall A."/>
            <person name="Timp W."/>
            <person name="Zhang S.X."/>
            <person name="Salzberg S.L."/>
        </authorList>
    </citation>
    <scope>NUCLEOTIDE SEQUENCE [LARGE SCALE GENOMIC DNA]</scope>
    <source>
        <strain evidence="16 17">JHH-5317</strain>
    </source>
</reference>
<keyword evidence="7" id="KW-0378">Hydrolase</keyword>
<evidence type="ECO:0000256" key="2">
    <source>
        <dbReference type="ARBA" id="ARBA00004760"/>
    </source>
</evidence>
<evidence type="ECO:0000256" key="6">
    <source>
        <dbReference type="ARBA" id="ARBA00022723"/>
    </source>
</evidence>
<gene>
    <name evidence="16" type="ORF">jhhlp_002415</name>
</gene>
<dbReference type="AlphaFoldDB" id="A0A2N3NDY4"/>
<evidence type="ECO:0000256" key="10">
    <source>
        <dbReference type="ARBA" id="ARBA00022989"/>
    </source>
</evidence>
<evidence type="ECO:0000256" key="12">
    <source>
        <dbReference type="ARBA" id="ARBA00023136"/>
    </source>
</evidence>
<dbReference type="FunCoup" id="A0A2N3NDY4">
    <property type="interactions" value="69"/>
</dbReference>
<dbReference type="Proteomes" id="UP000233524">
    <property type="component" value="Unassembled WGS sequence"/>
</dbReference>
<dbReference type="GO" id="GO:0016020">
    <property type="term" value="C:membrane"/>
    <property type="evidence" value="ECO:0007669"/>
    <property type="project" value="UniProtKB-SubCell"/>
</dbReference>
<evidence type="ECO:0000256" key="9">
    <source>
        <dbReference type="ARBA" id="ARBA00022919"/>
    </source>
</evidence>
<comment type="similarity">
    <text evidence="4">Belongs to the neutral sphingomyelinase family.</text>
</comment>
<name>A0A2N3NDY4_9PEZI</name>
<dbReference type="Gene3D" id="3.60.10.10">
    <property type="entry name" value="Endonuclease/exonuclease/phosphatase"/>
    <property type="match status" value="1"/>
</dbReference>
<evidence type="ECO:0000313" key="17">
    <source>
        <dbReference type="Proteomes" id="UP000233524"/>
    </source>
</evidence>
<evidence type="ECO:0000256" key="1">
    <source>
        <dbReference type="ARBA" id="ARBA00004141"/>
    </source>
</evidence>
<dbReference type="GO" id="GO:0046872">
    <property type="term" value="F:metal ion binding"/>
    <property type="evidence" value="ECO:0007669"/>
    <property type="project" value="UniProtKB-KW"/>
</dbReference>
<dbReference type="PANTHER" id="PTHR16320:SF24">
    <property type="entry name" value="PHOSPHODIESTERASE, PUTATIVE-RELATED"/>
    <property type="match status" value="1"/>
</dbReference>
<dbReference type="InterPro" id="IPR038772">
    <property type="entry name" value="Sph/SMPD2-like"/>
</dbReference>
<dbReference type="GO" id="GO:0004767">
    <property type="term" value="F:sphingomyelin phosphodiesterase activity"/>
    <property type="evidence" value="ECO:0007669"/>
    <property type="project" value="InterPro"/>
</dbReference>
<feature type="region of interest" description="Disordered" evidence="13">
    <location>
        <begin position="214"/>
        <end position="250"/>
    </location>
</feature>
<dbReference type="PANTHER" id="PTHR16320">
    <property type="entry name" value="SPHINGOMYELINASE FAMILY MEMBER"/>
    <property type="match status" value="1"/>
</dbReference>
<keyword evidence="12 14" id="KW-0472">Membrane</keyword>
<feature type="transmembrane region" description="Helical" evidence="14">
    <location>
        <begin position="423"/>
        <end position="448"/>
    </location>
</feature>
<evidence type="ECO:0000259" key="15">
    <source>
        <dbReference type="Pfam" id="PF03372"/>
    </source>
</evidence>
<organism evidence="16 17">
    <name type="scientific">Lomentospora prolificans</name>
    <dbReference type="NCBI Taxonomy" id="41688"/>
    <lineage>
        <taxon>Eukaryota</taxon>
        <taxon>Fungi</taxon>
        <taxon>Dikarya</taxon>
        <taxon>Ascomycota</taxon>
        <taxon>Pezizomycotina</taxon>
        <taxon>Sordariomycetes</taxon>
        <taxon>Hypocreomycetidae</taxon>
        <taxon>Microascales</taxon>
        <taxon>Microascaceae</taxon>
        <taxon>Lomentospora</taxon>
    </lineage>
</organism>
<keyword evidence="8" id="KW-0460">Magnesium</keyword>
<evidence type="ECO:0000256" key="4">
    <source>
        <dbReference type="ARBA" id="ARBA00006335"/>
    </source>
</evidence>
<keyword evidence="6" id="KW-0479">Metal-binding</keyword>
<dbReference type="STRING" id="41688.A0A2N3NDY4"/>
<evidence type="ECO:0000313" key="16">
    <source>
        <dbReference type="EMBL" id="PKS10660.1"/>
    </source>
</evidence>
<keyword evidence="9" id="KW-0746">Sphingolipid metabolism</keyword>
<comment type="caution">
    <text evidence="16">The sequence shown here is derived from an EMBL/GenBank/DDBJ whole genome shotgun (WGS) entry which is preliminary data.</text>
</comment>
<feature type="compositionally biased region" description="Polar residues" evidence="13">
    <location>
        <begin position="241"/>
        <end position="250"/>
    </location>
</feature>
<dbReference type="EMBL" id="NLAX01000008">
    <property type="protein sequence ID" value="PKS10660.1"/>
    <property type="molecule type" value="Genomic_DNA"/>
</dbReference>
<comment type="subcellular location">
    <subcellularLocation>
        <location evidence="1">Membrane</location>
        <topology evidence="1">Multi-pass membrane protein</topology>
    </subcellularLocation>
</comment>
<keyword evidence="5 14" id="KW-0812">Transmembrane</keyword>
<evidence type="ECO:0000256" key="8">
    <source>
        <dbReference type="ARBA" id="ARBA00022842"/>
    </source>
</evidence>
<keyword evidence="11" id="KW-0443">Lipid metabolism</keyword>
<dbReference type="Pfam" id="PF03372">
    <property type="entry name" value="Exo_endo_phos"/>
    <property type="match status" value="1"/>
</dbReference>
<sequence>MDELPPDINVITLNCWGLKYISKLRSERFPEIGRRIASANPQPHIVALQEIFCQEDYLTIRRETRFVLPYGKFYHNGAFGAGLAILSKWPIEESTMFSYPLNGRPTAFWRGDWYVGKGVACAKIRFGPRRRDVVEVFNTHFHAQYSSDQANTYACHIASQAWNIAKLMRGAAERGHVVLGLGDFNMLPLSLPHRIITAHAPVRDAWRVLHPESSLGPADHAPERNRRRPIPTADLNVKENGATSDNVSNTWRWSPNQKRLLAQGVDHATIVPHDSIDKPGKRLDYIFAGTGDVAASDGAGWVVRDIRVGMMDPHPTARCSVSDHYSVEASHGTFQPLLRPGPAEIHWLHHRLDQRHLPPHSIPHRHRALRPLDRPAPLRSPLPRRREPLLHGHRFWRSVHFFVGVAVFIGCAVAVAFSPHPAVSSVLVLVGGLLLVTGTVDGLIALLFMGWELRALKEFEWEVMNAKCGGDFTLDAMAGTGSESEKLATLAR</sequence>
<dbReference type="InterPro" id="IPR005135">
    <property type="entry name" value="Endo/exonuclease/phosphatase"/>
</dbReference>
<dbReference type="InParanoid" id="A0A2N3NDY4"/>
<evidence type="ECO:0000256" key="5">
    <source>
        <dbReference type="ARBA" id="ARBA00022692"/>
    </source>
</evidence>
<evidence type="ECO:0000256" key="14">
    <source>
        <dbReference type="SAM" id="Phobius"/>
    </source>
</evidence>
<feature type="domain" description="Endonuclease/exonuclease/phosphatase" evidence="15">
    <location>
        <begin position="11"/>
        <end position="324"/>
    </location>
</feature>
<comment type="pathway">
    <text evidence="3">Sphingolipid metabolism.</text>
</comment>
<protein>
    <recommendedName>
        <fullName evidence="15">Endonuclease/exonuclease/phosphatase domain-containing protein</fullName>
    </recommendedName>
</protein>
<evidence type="ECO:0000256" key="3">
    <source>
        <dbReference type="ARBA" id="ARBA00004991"/>
    </source>
</evidence>
<comment type="pathway">
    <text evidence="2">Lipid metabolism; sphingolipid metabolism.</text>
</comment>
<evidence type="ECO:0000256" key="13">
    <source>
        <dbReference type="SAM" id="MobiDB-lite"/>
    </source>
</evidence>